<evidence type="ECO:0000256" key="1">
    <source>
        <dbReference type="ARBA" id="ARBA00004651"/>
    </source>
</evidence>
<dbReference type="InterPro" id="IPR005495">
    <property type="entry name" value="LptG/LptF_permease"/>
</dbReference>
<evidence type="ECO:0000313" key="7">
    <source>
        <dbReference type="EMBL" id="KCZ94038.1"/>
    </source>
</evidence>
<keyword evidence="8" id="KW-1185">Reference proteome</keyword>
<sequence length="379" mass="41439">MNKVQTYLFYEVLRAVVIIVGGLAMLALLAQGLARTDLILENRQSALTYFYIVMLGAPQIIALLTPLALFVAGVWALNRIHKDSEIVVAQAAGMTPWQIASPIMRLAVLAALAHLAVNLWVQPAAQRAMRETVSVARADLAAALIRPGQFTSNGDRLTFYAREQVGGELRGVLISDMTDPEFPTDILARSAALVEVEGRPTLLLRDAISQQLDDNQQLSILEFDQYMFDLSDFMKEDSDLVLKASDKYLYELFFVDRSNYFEAKDADNLLAEANSRLTTPLLNIVMAMIAVFAVLGGDFSRKGYSKRIAVASAGAIVVLIVQLALQSASAGNPSLNLAQWLLPLGVIGGLSVVYFRRGRHLGSTVRPLIDRFTNGRAPA</sequence>
<dbReference type="GO" id="GO:0043190">
    <property type="term" value="C:ATP-binding cassette (ABC) transporter complex"/>
    <property type="evidence" value="ECO:0007669"/>
    <property type="project" value="TreeGrafter"/>
</dbReference>
<dbReference type="GO" id="GO:0015920">
    <property type="term" value="P:lipopolysaccharide transport"/>
    <property type="evidence" value="ECO:0007669"/>
    <property type="project" value="TreeGrafter"/>
</dbReference>
<proteinExistence type="predicted"/>
<dbReference type="STRING" id="1280950.HJO_01645"/>
<protein>
    <submittedName>
        <fullName evidence="7">Putative permease</fullName>
    </submittedName>
</protein>
<dbReference type="OrthoDB" id="8477889at2"/>
<keyword evidence="2" id="KW-1003">Cell membrane</keyword>
<dbReference type="AlphaFoldDB" id="A0A059FUE4"/>
<dbReference type="RefSeq" id="WP_051617966.1">
    <property type="nucleotide sequence ID" value="NZ_ARYK01000001.1"/>
</dbReference>
<keyword evidence="4 6" id="KW-1133">Transmembrane helix</keyword>
<gene>
    <name evidence="7" type="ORF">HJO_01645</name>
</gene>
<comment type="subcellular location">
    <subcellularLocation>
        <location evidence="1">Cell membrane</location>
        <topology evidence="1">Multi-pass membrane protein</topology>
    </subcellularLocation>
</comment>
<reference evidence="7 8" key="1">
    <citation type="journal article" date="2014" name="Antonie Van Leeuwenhoek">
        <title>Hyphomonas beringensis sp. nov. and Hyphomonas chukchiensis sp. nov., isolated from surface seawater of the Bering Sea and Chukchi Sea.</title>
        <authorList>
            <person name="Li C."/>
            <person name="Lai Q."/>
            <person name="Li G."/>
            <person name="Dong C."/>
            <person name="Wang J."/>
            <person name="Liao Y."/>
            <person name="Shao Z."/>
        </authorList>
    </citation>
    <scope>NUCLEOTIDE SEQUENCE [LARGE SCALE GENOMIC DNA]</scope>
    <source>
        <strain evidence="7 8">MHS-2</strain>
    </source>
</reference>
<dbReference type="Pfam" id="PF03739">
    <property type="entry name" value="LptF_LptG"/>
    <property type="match status" value="1"/>
</dbReference>
<comment type="caution">
    <text evidence="7">The sequence shown here is derived from an EMBL/GenBank/DDBJ whole genome shotgun (WGS) entry which is preliminary data.</text>
</comment>
<evidence type="ECO:0000256" key="5">
    <source>
        <dbReference type="ARBA" id="ARBA00023136"/>
    </source>
</evidence>
<dbReference type="PATRIC" id="fig|1280950.3.peg.339"/>
<feature type="transmembrane region" description="Helical" evidence="6">
    <location>
        <begin position="50"/>
        <end position="77"/>
    </location>
</feature>
<dbReference type="EMBL" id="ARYK01000001">
    <property type="protein sequence ID" value="KCZ94038.1"/>
    <property type="molecule type" value="Genomic_DNA"/>
</dbReference>
<evidence type="ECO:0000256" key="3">
    <source>
        <dbReference type="ARBA" id="ARBA00022692"/>
    </source>
</evidence>
<feature type="transmembrane region" description="Helical" evidence="6">
    <location>
        <begin position="103"/>
        <end position="121"/>
    </location>
</feature>
<dbReference type="eggNOG" id="COG0795">
    <property type="taxonomic scope" value="Bacteria"/>
</dbReference>
<name>A0A059FUE4_9PROT</name>
<feature type="transmembrane region" description="Helical" evidence="6">
    <location>
        <begin position="12"/>
        <end position="30"/>
    </location>
</feature>
<feature type="transmembrane region" description="Helical" evidence="6">
    <location>
        <begin position="277"/>
        <end position="296"/>
    </location>
</feature>
<evidence type="ECO:0000256" key="4">
    <source>
        <dbReference type="ARBA" id="ARBA00022989"/>
    </source>
</evidence>
<evidence type="ECO:0000256" key="2">
    <source>
        <dbReference type="ARBA" id="ARBA00022475"/>
    </source>
</evidence>
<organism evidence="7 8">
    <name type="scientific">Hyphomonas johnsonii MHS-2</name>
    <dbReference type="NCBI Taxonomy" id="1280950"/>
    <lineage>
        <taxon>Bacteria</taxon>
        <taxon>Pseudomonadati</taxon>
        <taxon>Pseudomonadota</taxon>
        <taxon>Alphaproteobacteria</taxon>
        <taxon>Hyphomonadales</taxon>
        <taxon>Hyphomonadaceae</taxon>
        <taxon>Hyphomonas</taxon>
    </lineage>
</organism>
<feature type="transmembrane region" description="Helical" evidence="6">
    <location>
        <begin position="337"/>
        <end position="355"/>
    </location>
</feature>
<dbReference type="Proteomes" id="UP000025171">
    <property type="component" value="Unassembled WGS sequence"/>
</dbReference>
<feature type="transmembrane region" description="Helical" evidence="6">
    <location>
        <begin position="308"/>
        <end position="325"/>
    </location>
</feature>
<dbReference type="PANTHER" id="PTHR33529:SF6">
    <property type="entry name" value="YJGP_YJGQ FAMILY PERMEASE"/>
    <property type="match status" value="1"/>
</dbReference>
<keyword evidence="5 6" id="KW-0472">Membrane</keyword>
<dbReference type="PANTHER" id="PTHR33529">
    <property type="entry name" value="SLR0882 PROTEIN-RELATED"/>
    <property type="match status" value="1"/>
</dbReference>
<keyword evidence="3 6" id="KW-0812">Transmembrane</keyword>
<evidence type="ECO:0000256" key="6">
    <source>
        <dbReference type="SAM" id="Phobius"/>
    </source>
</evidence>
<evidence type="ECO:0000313" key="8">
    <source>
        <dbReference type="Proteomes" id="UP000025171"/>
    </source>
</evidence>
<accession>A0A059FUE4</accession>